<dbReference type="GO" id="GO:0015293">
    <property type="term" value="F:symporter activity"/>
    <property type="evidence" value="ECO:0007669"/>
    <property type="project" value="UniProtKB-KW"/>
</dbReference>
<feature type="transmembrane region" description="Helical" evidence="7">
    <location>
        <begin position="78"/>
        <end position="100"/>
    </location>
</feature>
<feature type="transmembrane region" description="Helical" evidence="7">
    <location>
        <begin position="190"/>
        <end position="211"/>
    </location>
</feature>
<evidence type="ECO:0000256" key="5">
    <source>
        <dbReference type="ARBA" id="ARBA00022989"/>
    </source>
</evidence>
<evidence type="ECO:0000256" key="4">
    <source>
        <dbReference type="ARBA" id="ARBA00022692"/>
    </source>
</evidence>
<keyword evidence="9" id="KW-1185">Reference proteome</keyword>
<evidence type="ECO:0000256" key="3">
    <source>
        <dbReference type="ARBA" id="ARBA00022475"/>
    </source>
</evidence>
<evidence type="ECO:0000256" key="2">
    <source>
        <dbReference type="ARBA" id="ARBA00022448"/>
    </source>
</evidence>
<dbReference type="OrthoDB" id="9768885at2"/>
<dbReference type="PANTHER" id="PTHR42865">
    <property type="entry name" value="PROTON/GLUTAMATE-ASPARTATE SYMPORTER"/>
    <property type="match status" value="1"/>
</dbReference>
<feature type="transmembrane region" description="Helical" evidence="7">
    <location>
        <begin position="292"/>
        <end position="316"/>
    </location>
</feature>
<gene>
    <name evidence="8" type="ORF">SAMN03080599_00199</name>
</gene>
<dbReference type="InterPro" id="IPR036458">
    <property type="entry name" value="Na:dicarbo_symporter_sf"/>
</dbReference>
<feature type="transmembrane region" description="Helical" evidence="7">
    <location>
        <begin position="42"/>
        <end position="66"/>
    </location>
</feature>
<keyword evidence="6 7" id="KW-0472">Membrane</keyword>
<evidence type="ECO:0000256" key="1">
    <source>
        <dbReference type="ARBA" id="ARBA00004651"/>
    </source>
</evidence>
<comment type="subcellular location">
    <subcellularLocation>
        <location evidence="1">Cell membrane</location>
        <topology evidence="1">Multi-pass membrane protein</topology>
    </subcellularLocation>
</comment>
<dbReference type="STRING" id="1120920.SAMN03080599_00199"/>
<evidence type="ECO:0000256" key="7">
    <source>
        <dbReference type="SAM" id="Phobius"/>
    </source>
</evidence>
<evidence type="ECO:0000313" key="9">
    <source>
        <dbReference type="Proteomes" id="UP000199208"/>
    </source>
</evidence>
<evidence type="ECO:0000256" key="6">
    <source>
        <dbReference type="ARBA" id="ARBA00023136"/>
    </source>
</evidence>
<feature type="transmembrane region" description="Helical" evidence="7">
    <location>
        <begin position="217"/>
        <end position="239"/>
    </location>
</feature>
<evidence type="ECO:0000313" key="8">
    <source>
        <dbReference type="EMBL" id="SCZ76363.1"/>
    </source>
</evidence>
<dbReference type="PANTHER" id="PTHR42865:SF7">
    <property type="entry name" value="PROTON_GLUTAMATE-ASPARTATE SYMPORTER"/>
    <property type="match status" value="1"/>
</dbReference>
<dbReference type="RefSeq" id="WP_092589019.1">
    <property type="nucleotide sequence ID" value="NZ_FMWL01000001.1"/>
</dbReference>
<dbReference type="Gene3D" id="1.10.3860.10">
    <property type="entry name" value="Sodium:dicarboxylate symporter"/>
    <property type="match status" value="1"/>
</dbReference>
<dbReference type="EMBL" id="FMWL01000001">
    <property type="protein sequence ID" value="SCZ76363.1"/>
    <property type="molecule type" value="Genomic_DNA"/>
</dbReference>
<proteinExistence type="predicted"/>
<protein>
    <submittedName>
        <fullName evidence="8">Na+/H+-dicarboxylate symporter</fullName>
    </submittedName>
</protein>
<keyword evidence="5 7" id="KW-1133">Transmembrane helix</keyword>
<dbReference type="InterPro" id="IPR001991">
    <property type="entry name" value="Na-dicarboxylate_symporter"/>
</dbReference>
<dbReference type="GO" id="GO:0005886">
    <property type="term" value="C:plasma membrane"/>
    <property type="evidence" value="ECO:0007669"/>
    <property type="project" value="UniProtKB-SubCell"/>
</dbReference>
<sequence>MKESNKKKISLTNQILIATVIGIAAGVFLGPQIAPIKFIGDIFLRLILMGVPLIILSSVTIAVGQISPRDLGKLGFKIFAWFLGGTIVSAIIGIATGYIVKPGLGLPSMDLETTLQPTSQGILETFVNFIPNNIIDSLAKANMIHIIVFSLFLGVAVSSYTEKTGDRSIINGLTKFNGILLIIIKSVMKIAPLGVGALIAVVSGQMGIQVLQLMFKYLGGLLIACALIMIVAIFVTATIVKVNPFKLARKLGNMTLVAATTTSSAITLPTKMDDSVNKLGVSKRISDLVNPLGMAMNSCGQAIFMSMASLMLLQFFGIDASLGNVIKIVAVATLGCMGSLAVPGGGLVVFVSMMPVLGLPPEGIALIAGVDWFRGAITTIPNVDVDALVSLIIANGEGEFNREIFDGKAMSVEVASEAV</sequence>
<feature type="transmembrane region" description="Helical" evidence="7">
    <location>
        <begin position="12"/>
        <end position="30"/>
    </location>
</feature>
<keyword evidence="4 7" id="KW-0812">Transmembrane</keyword>
<dbReference type="SUPFAM" id="SSF118215">
    <property type="entry name" value="Proton glutamate symport protein"/>
    <property type="match status" value="1"/>
</dbReference>
<reference evidence="8 9" key="1">
    <citation type="submission" date="2016-10" db="EMBL/GenBank/DDBJ databases">
        <authorList>
            <person name="de Groot N.N."/>
        </authorList>
    </citation>
    <scope>NUCLEOTIDE SEQUENCE [LARGE SCALE GENOMIC DNA]</scope>
    <source>
        <strain evidence="8 9">DSM 2784</strain>
    </source>
</reference>
<feature type="transmembrane region" description="Helical" evidence="7">
    <location>
        <begin position="328"/>
        <end position="351"/>
    </location>
</feature>
<dbReference type="Pfam" id="PF00375">
    <property type="entry name" value="SDF"/>
    <property type="match status" value="1"/>
</dbReference>
<dbReference type="Proteomes" id="UP000199208">
    <property type="component" value="Unassembled WGS sequence"/>
</dbReference>
<dbReference type="PRINTS" id="PR00173">
    <property type="entry name" value="EDTRNSPORT"/>
</dbReference>
<accession>A0A1G5RQI1</accession>
<name>A0A1G5RQI1_9FIRM</name>
<dbReference type="AlphaFoldDB" id="A0A1G5RQI1"/>
<feature type="transmembrane region" description="Helical" evidence="7">
    <location>
        <begin position="143"/>
        <end position="161"/>
    </location>
</feature>
<organism evidence="8 9">
    <name type="scientific">Acidaminobacter hydrogenoformans DSM 2784</name>
    <dbReference type="NCBI Taxonomy" id="1120920"/>
    <lineage>
        <taxon>Bacteria</taxon>
        <taxon>Bacillati</taxon>
        <taxon>Bacillota</taxon>
        <taxon>Clostridia</taxon>
        <taxon>Peptostreptococcales</taxon>
        <taxon>Acidaminobacteraceae</taxon>
        <taxon>Acidaminobacter</taxon>
    </lineage>
</organism>
<keyword evidence="2" id="KW-0813">Transport</keyword>
<keyword evidence="3" id="KW-1003">Cell membrane</keyword>